<keyword evidence="2" id="KW-0548">Nucleotidyltransferase</keyword>
<evidence type="ECO:0000259" key="5">
    <source>
        <dbReference type="PROSITE" id="PS51192"/>
    </source>
</evidence>
<dbReference type="GO" id="GO:0005524">
    <property type="term" value="F:ATP binding"/>
    <property type="evidence" value="ECO:0007669"/>
    <property type="project" value="InterPro"/>
</dbReference>
<dbReference type="PROSITE" id="PS51192">
    <property type="entry name" value="HELICASE_ATP_BIND_1"/>
    <property type="match status" value="1"/>
</dbReference>
<dbReference type="InterPro" id="IPR027417">
    <property type="entry name" value="P-loop_NTPase"/>
</dbReference>
<dbReference type="AlphaFoldDB" id="A0A6C0KRM7"/>
<dbReference type="Pfam" id="PF07733">
    <property type="entry name" value="DNA_pol3_alpha"/>
    <property type="match status" value="1"/>
</dbReference>
<sequence length="983" mass="114727">MYQSIKLRPNQFKALQASEDNDFESGVHFHATGTGKSWIGMNLINNFHEKYPKANILWICEKKSILIEQFNINNIKERNFLSIMKKFNVLNFSEYKLDNWYHSVNSSKFWNKPLLLIINRAYLVSSDKYKKIKIPIHLIIHDECHTITNETTRLFYEHFLKSSVIPKCIGFSATPELTYKPFDNILSQYSIYDSYMDDVIVPPKIKWFTCDQMIEQDEIIDLTKQLIEKPHIIYKKIIIWCGMIESCFHLAENWQKYFPDYLICIDTSLANNNFKSYNEFREADSKAILFCACKHREGSDIKNLDCCVFLDKVENRSPKVFVQCIGRVLRLDASRRKKFGLIIDIKAKNSYTICNKLNDYLKLPNNVFPWKYNYITVSMKNNKLIKINTLTMTKNNINRYIVPELLDSSNSDIQKLFVRKIPSNLPVYRERLEYELNLLNRKNLISHLIQAIQILNITKNIPHVTRGSCGSSLVCYLLGISHIDPILNNIKFSRFLNEYRNNLPDIDLDFPHNLRDEVFLKIELQWPGKVARISNHVYYHEKSALRQAIRNAGIRKFIGKNDINKELKGLSKETQQFINLEKNKLDNTFKCYSLHCGGIVYYPSGVPEEILINSSSSSSSLKQINMNKHEVAKDKNFKIDILSSRGLSQLYEINKYSLKGIEFEEFVYDKKTFDMLHRGDNIGITLAESPLMRIAFMKFKPVSLHDLAVCLSIIRPAASDARNVEEIVDDLIIFDDDAIDIISKECNVCEEDADKYRRAFAKGDKVGIAEFKKQIEYLSKDKQKNIMKKMSNLSRYGFCKAHAFSYAQLIWKLAYMKAHNPKDFWKASLNNCDSSYKKWVHLYEARLAGVDVNKRALKKDDVSVYAINRRKKINNYTPFQQLKLYGYWDMIDDDFFPDCYFVKRDNDTYDFNGIIASSRQKKRGKESMVMIFIGVAKHKYIQVNINKITYFDLKNVGIKGSGKCVSNLDKLCDIITCDNYSFY</sequence>
<reference evidence="6" key="1">
    <citation type="journal article" date="2020" name="Nature">
        <title>Giant virus diversity and host interactions through global metagenomics.</title>
        <authorList>
            <person name="Schulz F."/>
            <person name="Roux S."/>
            <person name="Paez-Espino D."/>
            <person name="Jungbluth S."/>
            <person name="Walsh D.A."/>
            <person name="Denef V.J."/>
            <person name="McMahon K.D."/>
            <person name="Konstantinidis K.T."/>
            <person name="Eloe-Fadrosh E.A."/>
            <person name="Kyrpides N.C."/>
            <person name="Woyke T."/>
        </authorList>
    </citation>
    <scope>NUCLEOTIDE SEQUENCE</scope>
    <source>
        <strain evidence="6">GVMAG-S-3300013014-104</strain>
    </source>
</reference>
<dbReference type="GO" id="GO:0003677">
    <property type="term" value="F:DNA binding"/>
    <property type="evidence" value="ECO:0007669"/>
    <property type="project" value="InterPro"/>
</dbReference>
<dbReference type="InterPro" id="IPR011708">
    <property type="entry name" value="DNA_pol3_alpha_NTPase_dom"/>
</dbReference>
<feature type="domain" description="Helicase ATP-binding" evidence="5">
    <location>
        <begin position="17"/>
        <end position="193"/>
    </location>
</feature>
<dbReference type="Pfam" id="PF17657">
    <property type="entry name" value="DNA_pol3_finger"/>
    <property type="match status" value="1"/>
</dbReference>
<dbReference type="InterPro" id="IPR004805">
    <property type="entry name" value="DnaE2/DnaE/PolC"/>
</dbReference>
<name>A0A6C0KRM7_9ZZZZ</name>
<dbReference type="Pfam" id="PF04851">
    <property type="entry name" value="ResIII"/>
    <property type="match status" value="1"/>
</dbReference>
<dbReference type="InterPro" id="IPR040982">
    <property type="entry name" value="DNA_pol3_finger"/>
</dbReference>
<dbReference type="GO" id="GO:0006260">
    <property type="term" value="P:DNA replication"/>
    <property type="evidence" value="ECO:0007669"/>
    <property type="project" value="UniProtKB-KW"/>
</dbReference>
<protein>
    <recommendedName>
        <fullName evidence="5">Helicase ATP-binding domain-containing protein</fullName>
    </recommendedName>
</protein>
<dbReference type="PANTHER" id="PTHR32294">
    <property type="entry name" value="DNA POLYMERASE III SUBUNIT ALPHA"/>
    <property type="match status" value="1"/>
</dbReference>
<dbReference type="GO" id="GO:0008408">
    <property type="term" value="F:3'-5' exonuclease activity"/>
    <property type="evidence" value="ECO:0007669"/>
    <property type="project" value="InterPro"/>
</dbReference>
<dbReference type="InterPro" id="IPR006935">
    <property type="entry name" value="Helicase/UvrB_N"/>
</dbReference>
<keyword evidence="3" id="KW-0235">DNA replication</keyword>
<dbReference type="EMBL" id="MN740949">
    <property type="protein sequence ID" value="QHU19390.1"/>
    <property type="molecule type" value="Genomic_DNA"/>
</dbReference>
<organism evidence="6">
    <name type="scientific">viral metagenome</name>
    <dbReference type="NCBI Taxonomy" id="1070528"/>
    <lineage>
        <taxon>unclassified sequences</taxon>
        <taxon>metagenomes</taxon>
        <taxon>organismal metagenomes</taxon>
    </lineage>
</organism>
<proteinExistence type="predicted"/>
<keyword evidence="1" id="KW-0808">Transferase</keyword>
<dbReference type="SUPFAM" id="SSF52540">
    <property type="entry name" value="P-loop containing nucleoside triphosphate hydrolases"/>
    <property type="match status" value="1"/>
</dbReference>
<dbReference type="GO" id="GO:0003887">
    <property type="term" value="F:DNA-directed DNA polymerase activity"/>
    <property type="evidence" value="ECO:0007669"/>
    <property type="project" value="UniProtKB-KW"/>
</dbReference>
<dbReference type="Gene3D" id="3.40.50.300">
    <property type="entry name" value="P-loop containing nucleotide triphosphate hydrolases"/>
    <property type="match status" value="2"/>
</dbReference>
<dbReference type="InterPro" id="IPR014001">
    <property type="entry name" value="Helicase_ATP-bd"/>
</dbReference>
<keyword evidence="4" id="KW-0239">DNA-directed DNA polymerase</keyword>
<evidence type="ECO:0000256" key="2">
    <source>
        <dbReference type="ARBA" id="ARBA00022695"/>
    </source>
</evidence>
<evidence type="ECO:0000313" key="6">
    <source>
        <dbReference type="EMBL" id="QHU19390.1"/>
    </source>
</evidence>
<evidence type="ECO:0000256" key="4">
    <source>
        <dbReference type="ARBA" id="ARBA00022932"/>
    </source>
</evidence>
<evidence type="ECO:0000256" key="1">
    <source>
        <dbReference type="ARBA" id="ARBA00022679"/>
    </source>
</evidence>
<evidence type="ECO:0000256" key="3">
    <source>
        <dbReference type="ARBA" id="ARBA00022705"/>
    </source>
</evidence>
<accession>A0A6C0KRM7</accession>